<feature type="transmembrane region" description="Helical" evidence="1">
    <location>
        <begin position="20"/>
        <end position="37"/>
    </location>
</feature>
<sequence length="39" mass="4452">MSLLLELNQTANNSVFPSVYSLWSVGMSLSYVILFHFRS</sequence>
<proteinExistence type="predicted"/>
<gene>
    <name evidence="2" type="ORF">AEK19_MT2026</name>
</gene>
<keyword evidence="1" id="KW-0472">Membrane</keyword>
<name>A0A1Y0B402_9LAMI</name>
<accession>A0A1Y0B402</accession>
<keyword evidence="1" id="KW-0812">Transmembrane</keyword>
<dbReference type="AlphaFoldDB" id="A0A1Y0B402"/>
<geneLocation type="mitochondrion" evidence="2"/>
<keyword evidence="1" id="KW-1133">Transmembrane helix</keyword>
<reference evidence="2" key="1">
    <citation type="submission" date="2017-03" db="EMBL/GenBank/DDBJ databases">
        <title>The mitochondrial genome of the carnivorous plant Utricularia reniformis (Lentibulariaceae): structure, comparative analysis and evolutionary landmarks.</title>
        <authorList>
            <person name="Silva S.R."/>
            <person name="Alvarenga D.O."/>
            <person name="Michael T.P."/>
            <person name="Miranda V.F.O."/>
            <person name="Varani A.M."/>
        </authorList>
    </citation>
    <scope>NUCLEOTIDE SEQUENCE</scope>
</reference>
<organism evidence="2">
    <name type="scientific">Utricularia reniformis</name>
    <dbReference type="NCBI Taxonomy" id="192314"/>
    <lineage>
        <taxon>Eukaryota</taxon>
        <taxon>Viridiplantae</taxon>
        <taxon>Streptophyta</taxon>
        <taxon>Embryophyta</taxon>
        <taxon>Tracheophyta</taxon>
        <taxon>Spermatophyta</taxon>
        <taxon>Magnoliopsida</taxon>
        <taxon>eudicotyledons</taxon>
        <taxon>Gunneridae</taxon>
        <taxon>Pentapetalae</taxon>
        <taxon>asterids</taxon>
        <taxon>lamiids</taxon>
        <taxon>Lamiales</taxon>
        <taxon>Lentibulariaceae</taxon>
        <taxon>Utricularia</taxon>
    </lineage>
</organism>
<evidence type="ECO:0000256" key="1">
    <source>
        <dbReference type="SAM" id="Phobius"/>
    </source>
</evidence>
<evidence type="ECO:0000313" key="2">
    <source>
        <dbReference type="EMBL" id="ART32185.1"/>
    </source>
</evidence>
<protein>
    <submittedName>
        <fullName evidence="2">Uncharacterized protein</fullName>
    </submittedName>
</protein>
<dbReference type="EMBL" id="KY774314">
    <property type="protein sequence ID" value="ART32185.1"/>
    <property type="molecule type" value="Genomic_DNA"/>
</dbReference>
<keyword evidence="2" id="KW-0496">Mitochondrion</keyword>